<feature type="domain" description="Threonine/Serine exporter ThrE" evidence="9">
    <location>
        <begin position="8"/>
        <end position="136"/>
    </location>
</feature>
<evidence type="ECO:0000256" key="6">
    <source>
        <dbReference type="ARBA" id="ARBA00023136"/>
    </source>
</evidence>
<comment type="similarity">
    <text evidence="7">Belongs to the ThrE exporter (TC 2.A.79) family.</text>
</comment>
<dbReference type="RefSeq" id="WP_099518077.1">
    <property type="nucleotide sequence ID" value="NZ_CP016808.1"/>
</dbReference>
<evidence type="ECO:0000256" key="7">
    <source>
        <dbReference type="ARBA" id="ARBA00034125"/>
    </source>
</evidence>
<keyword evidence="5 8" id="KW-1133">Transmembrane helix</keyword>
<evidence type="ECO:0000256" key="8">
    <source>
        <dbReference type="SAM" id="Phobius"/>
    </source>
</evidence>
<feature type="transmembrane region" description="Helical" evidence="8">
    <location>
        <begin position="6"/>
        <end position="23"/>
    </location>
</feature>
<gene>
    <name evidence="10" type="ORF">BBD42_10160</name>
</gene>
<comment type="subcellular location">
    <subcellularLocation>
        <location evidence="1">Cell membrane</location>
        <topology evidence="1">Multi-pass membrane protein</topology>
    </subcellularLocation>
</comment>
<dbReference type="GO" id="GO:0005886">
    <property type="term" value="C:plasma membrane"/>
    <property type="evidence" value="ECO:0007669"/>
    <property type="project" value="UniProtKB-SubCell"/>
</dbReference>
<dbReference type="AlphaFoldDB" id="A0A1B2DGF9"/>
<evidence type="ECO:0000256" key="4">
    <source>
        <dbReference type="ARBA" id="ARBA00022692"/>
    </source>
</evidence>
<dbReference type="PANTHER" id="PTHR34390">
    <property type="entry name" value="UPF0442 PROTEIN YJJB-RELATED"/>
    <property type="match status" value="1"/>
</dbReference>
<dbReference type="PANTHER" id="PTHR34390:SF1">
    <property type="entry name" value="SUCCINATE TRANSPORTER SUBUNIT YJJB-RELATED"/>
    <property type="match status" value="1"/>
</dbReference>
<dbReference type="InterPro" id="IPR024528">
    <property type="entry name" value="ThrE_2"/>
</dbReference>
<evidence type="ECO:0000259" key="9">
    <source>
        <dbReference type="Pfam" id="PF12821"/>
    </source>
</evidence>
<proteinExistence type="inferred from homology"/>
<evidence type="ECO:0000256" key="2">
    <source>
        <dbReference type="ARBA" id="ARBA00022475"/>
    </source>
</evidence>
<evidence type="ECO:0000256" key="3">
    <source>
        <dbReference type="ARBA" id="ARBA00022519"/>
    </source>
</evidence>
<dbReference type="EMBL" id="CP016808">
    <property type="protein sequence ID" value="ANY66786.1"/>
    <property type="molecule type" value="Genomic_DNA"/>
</dbReference>
<dbReference type="Pfam" id="PF12821">
    <property type="entry name" value="ThrE_2"/>
    <property type="match status" value="1"/>
</dbReference>
<protein>
    <recommendedName>
        <fullName evidence="9">Threonine/Serine exporter ThrE domain-containing protein</fullName>
    </recommendedName>
</protein>
<accession>A0A1B2DGF9</accession>
<feature type="transmembrane region" description="Helical" evidence="8">
    <location>
        <begin position="118"/>
        <end position="140"/>
    </location>
</feature>
<evidence type="ECO:0000313" key="10">
    <source>
        <dbReference type="EMBL" id="ANY66786.1"/>
    </source>
</evidence>
<organism evidence="10">
    <name type="scientific">Paenibacillus sp. BIHB 4019</name>
    <dbReference type="NCBI Taxonomy" id="1870819"/>
    <lineage>
        <taxon>Bacteria</taxon>
        <taxon>Bacillati</taxon>
        <taxon>Bacillota</taxon>
        <taxon>Bacilli</taxon>
        <taxon>Bacillales</taxon>
        <taxon>Paenibacillaceae</taxon>
        <taxon>Paenibacillus</taxon>
    </lineage>
</organism>
<dbReference type="GO" id="GO:0015744">
    <property type="term" value="P:succinate transport"/>
    <property type="evidence" value="ECO:0007669"/>
    <property type="project" value="TreeGrafter"/>
</dbReference>
<evidence type="ECO:0000256" key="5">
    <source>
        <dbReference type="ARBA" id="ARBA00022989"/>
    </source>
</evidence>
<sequence>MVVQLLEQLAVSFVACAAFSLIFGVQKHRLVQCGLVGASGWLAYTVCSMLDMRTIPATLLAVCVVTIISQIMAKHYRTPIIVFSAAGIIPLVPGKIAYDAMRHIVQEEYVIALELAMQAFMISGSIAIGLVFSEVVYLIFRRSPRSS</sequence>
<dbReference type="InterPro" id="IPR050539">
    <property type="entry name" value="ThrE_Dicarb/AminoAcid_Exp"/>
</dbReference>
<keyword evidence="6 8" id="KW-0472">Membrane</keyword>
<feature type="transmembrane region" description="Helical" evidence="8">
    <location>
        <begin position="55"/>
        <end position="73"/>
    </location>
</feature>
<name>A0A1B2DGF9_9BACL</name>
<keyword evidence="2" id="KW-1003">Cell membrane</keyword>
<keyword evidence="4 8" id="KW-0812">Transmembrane</keyword>
<evidence type="ECO:0000256" key="1">
    <source>
        <dbReference type="ARBA" id="ARBA00004651"/>
    </source>
</evidence>
<reference evidence="10" key="1">
    <citation type="submission" date="2016-08" db="EMBL/GenBank/DDBJ databases">
        <title>Complete Genome Seqeunce of Paenibacillus sp. BIHB 4019 from tea rhizoplane.</title>
        <authorList>
            <person name="Thakur R."/>
            <person name="Swarnkar M.K."/>
            <person name="Gulati A."/>
        </authorList>
    </citation>
    <scope>NUCLEOTIDE SEQUENCE [LARGE SCALE GENOMIC DNA]</scope>
    <source>
        <strain evidence="10">BIHB4019</strain>
    </source>
</reference>
<keyword evidence="3" id="KW-0997">Cell inner membrane</keyword>
<feature type="transmembrane region" description="Helical" evidence="8">
    <location>
        <begin position="80"/>
        <end position="98"/>
    </location>
</feature>